<accession>A0A819KLZ6</accession>
<gene>
    <name evidence="1" type="ORF">JBS370_LOCUS23312</name>
</gene>
<evidence type="ECO:0000313" key="2">
    <source>
        <dbReference type="Proteomes" id="UP000663836"/>
    </source>
</evidence>
<protein>
    <submittedName>
        <fullName evidence="1">Uncharacterized protein</fullName>
    </submittedName>
</protein>
<name>A0A819KLZ6_9BILA</name>
<comment type="caution">
    <text evidence="1">The sequence shown here is derived from an EMBL/GenBank/DDBJ whole genome shotgun (WGS) entry which is preliminary data.</text>
</comment>
<organism evidence="1 2">
    <name type="scientific">Rotaria sordida</name>
    <dbReference type="NCBI Taxonomy" id="392033"/>
    <lineage>
        <taxon>Eukaryota</taxon>
        <taxon>Metazoa</taxon>
        <taxon>Spiralia</taxon>
        <taxon>Gnathifera</taxon>
        <taxon>Rotifera</taxon>
        <taxon>Eurotatoria</taxon>
        <taxon>Bdelloidea</taxon>
        <taxon>Philodinida</taxon>
        <taxon>Philodinidae</taxon>
        <taxon>Rotaria</taxon>
    </lineage>
</organism>
<reference evidence="1" key="1">
    <citation type="submission" date="2021-02" db="EMBL/GenBank/DDBJ databases">
        <authorList>
            <person name="Nowell W R."/>
        </authorList>
    </citation>
    <scope>NUCLEOTIDE SEQUENCE</scope>
</reference>
<dbReference type="AlphaFoldDB" id="A0A819KLZ6"/>
<dbReference type="Proteomes" id="UP000663836">
    <property type="component" value="Unassembled WGS sequence"/>
</dbReference>
<dbReference type="EMBL" id="CAJOBD010003418">
    <property type="protein sequence ID" value="CAF3946802.1"/>
    <property type="molecule type" value="Genomic_DNA"/>
</dbReference>
<proteinExistence type="predicted"/>
<evidence type="ECO:0000313" key="1">
    <source>
        <dbReference type="EMBL" id="CAF3946802.1"/>
    </source>
</evidence>
<sequence>MAPNKNSSKNDQQREINNILGVLPIFTALNHYRFYHINSSTSNMLLHTFIAFAKTTNRFTIDTENDYNTHEPALIQIEIIQHESIVLLIEINHLPHKSSVSFCFLSSGLFSSAALLNINYFNIQNEFKQWHNTHYGSEIGGSNNSWSLQKAIAFTFNEFHDKSQRKKNWSRQLDLKNSYTSSKINIKEENEVKKMVDYAIADCLTVTKLVTILQLHTQKKQIEKYYFIVDDDDELFQILKKNYDIQQ</sequence>